<dbReference type="GO" id="GO:0008270">
    <property type="term" value="F:zinc ion binding"/>
    <property type="evidence" value="ECO:0007669"/>
    <property type="project" value="UniProtKB-UniRule"/>
</dbReference>
<dbReference type="Pfam" id="PF05019">
    <property type="entry name" value="Coq4"/>
    <property type="match status" value="1"/>
</dbReference>
<keyword evidence="2 8" id="KW-0479">Metal-binding</keyword>
<dbReference type="InterPro" id="IPR007715">
    <property type="entry name" value="Coq4"/>
</dbReference>
<dbReference type="HAMAP" id="MF_03111">
    <property type="entry name" value="Coq4"/>
    <property type="match status" value="1"/>
</dbReference>
<keyword evidence="3 8" id="KW-0999">Mitochondrion inner membrane</keyword>
<dbReference type="GeneID" id="113203420"/>
<keyword evidence="4 8" id="KW-0862">Zinc</keyword>
<comment type="subcellular location">
    <subcellularLocation>
        <location evidence="8">Mitochondrion inner membrane</location>
        <topology evidence="8">Peripheral membrane protein</topology>
        <orientation evidence="8">Matrix side</orientation>
    </subcellularLocation>
</comment>
<dbReference type="AlphaFoldDB" id="A0A6J1S3Y0"/>
<evidence type="ECO:0000313" key="9">
    <source>
        <dbReference type="Proteomes" id="UP000504606"/>
    </source>
</evidence>
<evidence type="ECO:0000256" key="2">
    <source>
        <dbReference type="ARBA" id="ARBA00022723"/>
    </source>
</evidence>
<evidence type="ECO:0000256" key="6">
    <source>
        <dbReference type="ARBA" id="ARBA00023136"/>
    </source>
</evidence>
<keyword evidence="10" id="KW-0830">Ubiquinone</keyword>
<evidence type="ECO:0000256" key="8">
    <source>
        <dbReference type="HAMAP-Rule" id="MF_03111"/>
    </source>
</evidence>
<comment type="similarity">
    <text evidence="8">Belongs to the COQ4 family.</text>
</comment>
<feature type="binding site" evidence="8">
    <location>
        <position position="188"/>
    </location>
    <ligand>
        <name>Zn(2+)</name>
        <dbReference type="ChEBI" id="CHEBI:29105"/>
    </ligand>
</feature>
<dbReference type="RefSeq" id="XP_026273890.1">
    <property type="nucleotide sequence ID" value="XM_026418105.2"/>
</dbReference>
<reference evidence="10" key="1">
    <citation type="submission" date="2025-08" db="UniProtKB">
        <authorList>
            <consortium name="RefSeq"/>
        </authorList>
    </citation>
    <scope>IDENTIFICATION</scope>
    <source>
        <tissue evidence="10">Whole organism</tissue>
    </source>
</reference>
<dbReference type="PANTHER" id="PTHR12922:SF7">
    <property type="entry name" value="UBIQUINONE BIOSYNTHESIS PROTEIN COQ4 HOMOLOG, MITOCHONDRIAL"/>
    <property type="match status" value="1"/>
</dbReference>
<keyword evidence="9" id="KW-1185">Reference proteome</keyword>
<dbReference type="PANTHER" id="PTHR12922">
    <property type="entry name" value="UBIQUINONE BIOSYNTHESIS PROTEIN"/>
    <property type="match status" value="1"/>
</dbReference>
<comment type="pathway">
    <text evidence="8">Cofactor biosynthesis; ubiquinone biosynthesis.</text>
</comment>
<accession>A0A6J1S3Y0</accession>
<keyword evidence="5 8" id="KW-0496">Mitochondrion</keyword>
<evidence type="ECO:0000256" key="5">
    <source>
        <dbReference type="ARBA" id="ARBA00023128"/>
    </source>
</evidence>
<evidence type="ECO:0000256" key="7">
    <source>
        <dbReference type="ARBA" id="ARBA00023239"/>
    </source>
</evidence>
<comment type="catalytic activity">
    <reaction evidence="8">
        <text>a 4-hydroxy-3-methoxy-5-(all-trans-polyprenyl)benzoate + H(+) = a 2-methoxy-6-(all-trans-polyprenyl)phenol + CO2</text>
        <dbReference type="Rhea" id="RHEA:81179"/>
        <dbReference type="Rhea" id="RHEA-COMP:9551"/>
        <dbReference type="Rhea" id="RHEA-COMP:10931"/>
        <dbReference type="ChEBI" id="CHEBI:15378"/>
        <dbReference type="ChEBI" id="CHEBI:16526"/>
        <dbReference type="ChEBI" id="CHEBI:62731"/>
        <dbReference type="ChEBI" id="CHEBI:84443"/>
        <dbReference type="EC" id="4.1.1.130"/>
    </reaction>
</comment>
<dbReference type="OrthoDB" id="4249at2759"/>
<comment type="cofactor">
    <cofactor evidence="8">
        <name>Zn(2+)</name>
        <dbReference type="ChEBI" id="CHEBI:29105"/>
    </cofactor>
</comment>
<keyword evidence="6 8" id="KW-0472">Membrane</keyword>
<dbReference type="KEGG" id="foc:113203420"/>
<evidence type="ECO:0000256" key="4">
    <source>
        <dbReference type="ARBA" id="ARBA00022833"/>
    </source>
</evidence>
<feature type="binding site" evidence="8">
    <location>
        <position position="203"/>
    </location>
    <ligand>
        <name>Zn(2+)</name>
        <dbReference type="ChEBI" id="CHEBI:29105"/>
    </ligand>
</feature>
<comment type="subunit">
    <text evidence="8">Component of a multi-subunit COQ enzyme complex.</text>
</comment>
<name>A0A6J1S3Y0_FRAOC</name>
<feature type="binding site" evidence="8">
    <location>
        <position position="191"/>
    </location>
    <ligand>
        <name>Zn(2+)</name>
        <dbReference type="ChEBI" id="CHEBI:29105"/>
    </ligand>
</feature>
<sequence>MALYISYGTGIFRISNRGLWDSRQSFHFVSQFHQNNAQHTVIQNNPSSKENRSSDSFDNVYAANHVPLSFVQRVLLSMGSAGISLSNPSRGDMIATLGETTGPCALQSMLQSMENDKEGRSILSERPRINTKTLDLQKLHQMPDGSLGKAYSNFLAVNNVSPDTRAIVQFVDDVELAYVMQRYREVHDLFHTILQMRTNMLGEVTVKWVEAIQTKLPMCVGGAVFGSIRLSKKQRQKYITHYLPWAIKTGWDSKSLMNVYFEKRWDQPVAELQKELNINVLEFEKDTYILSEDTIRRSKSVNQN</sequence>
<dbReference type="Proteomes" id="UP000504606">
    <property type="component" value="Unplaced"/>
</dbReference>
<protein>
    <recommendedName>
        <fullName evidence="8">Ubiquinone biosynthesis protein COQ4 homolog, mitochondrial</fullName>
    </recommendedName>
    <alternativeName>
        <fullName evidence="8">4-hydroxy-3-methoxy-5-polyprenylbenzoate decarboxylase</fullName>
        <ecNumber evidence="8">4.1.1.130</ecNumber>
    </alternativeName>
    <alternativeName>
        <fullName evidence="8">Coenzyme Q biosynthesis protein 4 homolog</fullName>
    </alternativeName>
</protein>
<comment type="function">
    <text evidence="8">Lyase that catalyzes the C1-decarboxylation of 4-hydroxy-3-methoxy-5-(all-trans-polyprenyl)benzoic acid into 2-methoxy-6-(all-trans-polyprenyl)phenol during ubiquinone biosynthesis.</text>
</comment>
<dbReference type="UniPathway" id="UPA00232"/>
<gene>
    <name evidence="10" type="primary">LOC113203420</name>
</gene>
<keyword evidence="1 8" id="KW-0831">Ubiquinone biosynthesis</keyword>
<proteinExistence type="inferred from homology"/>
<dbReference type="GO" id="GO:0031314">
    <property type="term" value="C:extrinsic component of mitochondrial inner membrane"/>
    <property type="evidence" value="ECO:0007669"/>
    <property type="project" value="UniProtKB-UniRule"/>
</dbReference>
<dbReference type="EC" id="4.1.1.130" evidence="8"/>
<dbReference type="GO" id="GO:0120539">
    <property type="term" value="F:4-hydroxy-3-methoxy-5-polyprenylbenzoate decarboxylase activity"/>
    <property type="evidence" value="ECO:0007669"/>
    <property type="project" value="UniProtKB-EC"/>
</dbReference>
<feature type="binding site" evidence="8">
    <location>
        <position position="187"/>
    </location>
    <ligand>
        <name>Zn(2+)</name>
        <dbReference type="ChEBI" id="CHEBI:29105"/>
    </ligand>
</feature>
<evidence type="ECO:0000256" key="1">
    <source>
        <dbReference type="ARBA" id="ARBA00022688"/>
    </source>
</evidence>
<dbReference type="InterPro" id="IPR027540">
    <property type="entry name" value="Coq4_euk"/>
</dbReference>
<dbReference type="CTD" id="51117"/>
<organism evidence="9 10">
    <name type="scientific">Frankliniella occidentalis</name>
    <name type="common">Western flower thrips</name>
    <name type="synonym">Euthrips occidentalis</name>
    <dbReference type="NCBI Taxonomy" id="133901"/>
    <lineage>
        <taxon>Eukaryota</taxon>
        <taxon>Metazoa</taxon>
        <taxon>Ecdysozoa</taxon>
        <taxon>Arthropoda</taxon>
        <taxon>Hexapoda</taxon>
        <taxon>Insecta</taxon>
        <taxon>Pterygota</taxon>
        <taxon>Neoptera</taxon>
        <taxon>Paraneoptera</taxon>
        <taxon>Thysanoptera</taxon>
        <taxon>Terebrantia</taxon>
        <taxon>Thripoidea</taxon>
        <taxon>Thripidae</taxon>
        <taxon>Frankliniella</taxon>
    </lineage>
</organism>
<keyword evidence="7 8" id="KW-0456">Lyase</keyword>
<evidence type="ECO:0000256" key="3">
    <source>
        <dbReference type="ARBA" id="ARBA00022792"/>
    </source>
</evidence>
<evidence type="ECO:0000313" key="10">
    <source>
        <dbReference type="RefSeq" id="XP_026273890.1"/>
    </source>
</evidence>